<comment type="caution">
    <text evidence="13">The sequence shown here is derived from an EMBL/GenBank/DDBJ whole genome shotgun (WGS) entry which is preliminary data.</text>
</comment>
<dbReference type="Pfam" id="PF03007">
    <property type="entry name" value="WS_DGAT_cat"/>
    <property type="match status" value="1"/>
</dbReference>
<protein>
    <recommendedName>
        <fullName evidence="15">Diacylglycerol O-acyltransferase</fullName>
    </recommendedName>
</protein>
<evidence type="ECO:0000313" key="13">
    <source>
        <dbReference type="EMBL" id="CAH9079814.1"/>
    </source>
</evidence>
<evidence type="ECO:0008006" key="15">
    <source>
        <dbReference type="Google" id="ProtNLM"/>
    </source>
</evidence>
<dbReference type="GO" id="GO:0005789">
    <property type="term" value="C:endoplasmic reticulum membrane"/>
    <property type="evidence" value="ECO:0007669"/>
    <property type="project" value="UniProtKB-SubCell"/>
</dbReference>
<dbReference type="InterPro" id="IPR004255">
    <property type="entry name" value="O-acyltransferase_WSD1_N"/>
</dbReference>
<evidence type="ECO:0000256" key="7">
    <source>
        <dbReference type="ARBA" id="ARBA00023315"/>
    </source>
</evidence>
<accession>A0AAV0CM33</accession>
<organism evidence="13 14">
    <name type="scientific">Cuscuta epithymum</name>
    <dbReference type="NCBI Taxonomy" id="186058"/>
    <lineage>
        <taxon>Eukaryota</taxon>
        <taxon>Viridiplantae</taxon>
        <taxon>Streptophyta</taxon>
        <taxon>Embryophyta</taxon>
        <taxon>Tracheophyta</taxon>
        <taxon>Spermatophyta</taxon>
        <taxon>Magnoliopsida</taxon>
        <taxon>eudicotyledons</taxon>
        <taxon>Gunneridae</taxon>
        <taxon>Pentapetalae</taxon>
        <taxon>asterids</taxon>
        <taxon>lamiids</taxon>
        <taxon>Solanales</taxon>
        <taxon>Convolvulaceae</taxon>
        <taxon>Cuscuteae</taxon>
        <taxon>Cuscuta</taxon>
        <taxon>Cuscuta subgen. Cuscuta</taxon>
    </lineage>
</organism>
<evidence type="ECO:0000256" key="8">
    <source>
        <dbReference type="ARBA" id="ARBA00024360"/>
    </source>
</evidence>
<dbReference type="SUPFAM" id="SSF52777">
    <property type="entry name" value="CoA-dependent acyltransferases"/>
    <property type="match status" value="1"/>
</dbReference>
<evidence type="ECO:0000256" key="1">
    <source>
        <dbReference type="ARBA" id="ARBA00004162"/>
    </source>
</evidence>
<keyword evidence="14" id="KW-1185">Reference proteome</keyword>
<feature type="domain" description="O-acyltransferase WSD1 C-terminal" evidence="12">
    <location>
        <begin position="304"/>
        <end position="450"/>
    </location>
</feature>
<evidence type="ECO:0000256" key="3">
    <source>
        <dbReference type="ARBA" id="ARBA00004771"/>
    </source>
</evidence>
<gene>
    <name evidence="13" type="ORF">CEPIT_LOCUS7063</name>
</gene>
<evidence type="ECO:0000256" key="2">
    <source>
        <dbReference type="ARBA" id="ARBA00004586"/>
    </source>
</evidence>
<evidence type="ECO:0000256" key="5">
    <source>
        <dbReference type="ARBA" id="ARBA00022679"/>
    </source>
</evidence>
<dbReference type="Gene3D" id="3.30.559.10">
    <property type="entry name" value="Chloramphenicol acetyltransferase-like domain"/>
    <property type="match status" value="1"/>
</dbReference>
<dbReference type="GO" id="GO:0047196">
    <property type="term" value="F:long-chain-alcohol O-fatty-acyltransferase activity"/>
    <property type="evidence" value="ECO:0007669"/>
    <property type="project" value="UniProtKB-EC"/>
</dbReference>
<dbReference type="InterPro" id="IPR045034">
    <property type="entry name" value="O-acyltransferase_WSD1-like"/>
</dbReference>
<evidence type="ECO:0000256" key="6">
    <source>
        <dbReference type="ARBA" id="ARBA00022824"/>
    </source>
</evidence>
<comment type="pathway">
    <text evidence="4">Lipid metabolism.</text>
</comment>
<evidence type="ECO:0000256" key="9">
    <source>
        <dbReference type="ARBA" id="ARBA00047604"/>
    </source>
</evidence>
<evidence type="ECO:0000313" key="14">
    <source>
        <dbReference type="Proteomes" id="UP001152523"/>
    </source>
</evidence>
<dbReference type="GO" id="GO:0004144">
    <property type="term" value="F:diacylglycerol O-acyltransferase activity"/>
    <property type="evidence" value="ECO:0007669"/>
    <property type="project" value="UniProtKB-EC"/>
</dbReference>
<dbReference type="InterPro" id="IPR009721">
    <property type="entry name" value="O-acyltransferase_WSD1_C"/>
</dbReference>
<keyword evidence="7" id="KW-0012">Acyltransferase</keyword>
<evidence type="ECO:0000259" key="11">
    <source>
        <dbReference type="Pfam" id="PF03007"/>
    </source>
</evidence>
<dbReference type="EMBL" id="CAMAPF010000033">
    <property type="protein sequence ID" value="CAH9079814.1"/>
    <property type="molecule type" value="Genomic_DNA"/>
</dbReference>
<dbReference type="PANTHER" id="PTHR31650">
    <property type="entry name" value="O-ACYLTRANSFERASE (WSD1-LIKE) FAMILY PROTEIN"/>
    <property type="match status" value="1"/>
</dbReference>
<evidence type="ECO:0000256" key="10">
    <source>
        <dbReference type="ARBA" id="ARBA00048109"/>
    </source>
</evidence>
<evidence type="ECO:0000256" key="4">
    <source>
        <dbReference type="ARBA" id="ARBA00005189"/>
    </source>
</evidence>
<dbReference type="Pfam" id="PF06974">
    <property type="entry name" value="WS_DGAT_C"/>
    <property type="match status" value="1"/>
</dbReference>
<dbReference type="AlphaFoldDB" id="A0AAV0CM33"/>
<reference evidence="13" key="1">
    <citation type="submission" date="2022-07" db="EMBL/GenBank/DDBJ databases">
        <authorList>
            <person name="Macas J."/>
            <person name="Novak P."/>
            <person name="Neumann P."/>
        </authorList>
    </citation>
    <scope>NUCLEOTIDE SEQUENCE</scope>
</reference>
<dbReference type="GO" id="GO:0019432">
    <property type="term" value="P:triglyceride biosynthetic process"/>
    <property type="evidence" value="ECO:0007669"/>
    <property type="project" value="TreeGrafter"/>
</dbReference>
<dbReference type="GO" id="GO:0005886">
    <property type="term" value="C:plasma membrane"/>
    <property type="evidence" value="ECO:0007669"/>
    <property type="project" value="UniProtKB-SubCell"/>
</dbReference>
<dbReference type="InterPro" id="IPR023213">
    <property type="entry name" value="CAT-like_dom_sf"/>
</dbReference>
<comment type="subcellular location">
    <subcellularLocation>
        <location evidence="1">Cell membrane</location>
        <topology evidence="1">Single-pass membrane protein</topology>
    </subcellularLocation>
    <subcellularLocation>
        <location evidence="2">Endoplasmic reticulum membrane</location>
    </subcellularLocation>
</comment>
<comment type="catalytic activity">
    <reaction evidence="10">
        <text>an acyl-CoA + a 1,2-diacyl-sn-glycerol = a triacyl-sn-glycerol + CoA</text>
        <dbReference type="Rhea" id="RHEA:10868"/>
        <dbReference type="ChEBI" id="CHEBI:17815"/>
        <dbReference type="ChEBI" id="CHEBI:57287"/>
        <dbReference type="ChEBI" id="CHEBI:58342"/>
        <dbReference type="ChEBI" id="CHEBI:64615"/>
        <dbReference type="EC" id="2.3.1.20"/>
    </reaction>
</comment>
<keyword evidence="6" id="KW-0256">Endoplasmic reticulum</keyword>
<sequence length="469" mass="52033">MESLQIDEPLTPAGRMFLQPEMSQIIHAVAGVKNPFDVDAVKAAFADSLLVKHPRFSSLMVKDSNGRESWRRTEVNIDDHFVILPEPLTADRSVSDEDAVNDYVADLAVSTPLPSDKPLWEFHLLLAHKCAVLRIHHALGDGISIVSLFLSCCRKTSDPSQPASVGDVGVGRRRRWGLRELALVVCYTVVYVLEFILRSLWLKDKKTVLTGGAGVELWPRKLATAKFTINDMKTVKKAVADATINDVLFGVIACGLSRYLAIRPSKELKDGLQITGLAMVNLRPQPGLQDMTKLMNSGKSSTGWGNKFGFVLLPVYYFHKASNDSLQFVKRAKSMIDKKKLSLEALCSYKIGDFVMSFLGVKLASMLNYRILCNTTFLITNVIGPQEQISIAGNPIMYIRSCTSSLPHAIAIYMVSYDGKAYLQILVAKDIIPDPKVLARCFEDALMAMKKQAEMNNPHHIDPCEQKTS</sequence>
<evidence type="ECO:0000259" key="12">
    <source>
        <dbReference type="Pfam" id="PF06974"/>
    </source>
</evidence>
<feature type="domain" description="O-acyltransferase WSD1-like N-terminal" evidence="11">
    <location>
        <begin position="65"/>
        <end position="247"/>
    </location>
</feature>
<keyword evidence="5" id="KW-0808">Transferase</keyword>
<proteinExistence type="inferred from homology"/>
<comment type="pathway">
    <text evidence="3">Glycerolipid metabolism; triacylglycerol biosynthesis.</text>
</comment>
<dbReference type="Proteomes" id="UP001152523">
    <property type="component" value="Unassembled WGS sequence"/>
</dbReference>
<name>A0AAV0CM33_9ASTE</name>
<dbReference type="PANTHER" id="PTHR31650:SF41">
    <property type="entry name" value="O-ACYLTRANSFERASE WSD1-LIKE ISOFORM X1"/>
    <property type="match status" value="1"/>
</dbReference>
<comment type="similarity">
    <text evidence="8">In the N-terminal section; belongs to the long-chain O-acyltransferase family.</text>
</comment>
<comment type="catalytic activity">
    <reaction evidence="9">
        <text>a long chain fatty alcohol + a fatty acyl-CoA = a long-chain alcohol wax ester + CoA</text>
        <dbReference type="Rhea" id="RHEA:38443"/>
        <dbReference type="ChEBI" id="CHEBI:17135"/>
        <dbReference type="ChEBI" id="CHEBI:57287"/>
        <dbReference type="ChEBI" id="CHEBI:77636"/>
        <dbReference type="ChEBI" id="CHEBI:235323"/>
        <dbReference type="EC" id="2.3.1.75"/>
    </reaction>
</comment>